<keyword evidence="4" id="KW-1185">Reference proteome</keyword>
<comment type="similarity">
    <text evidence="1">Belongs to the DNA mismatch repair MutL/HexB family.</text>
</comment>
<dbReference type="Pfam" id="PF13589">
    <property type="entry name" value="HATPase_c_3"/>
    <property type="match status" value="1"/>
</dbReference>
<dbReference type="GO" id="GO:0032300">
    <property type="term" value="C:mismatch repair complex"/>
    <property type="evidence" value="ECO:0007669"/>
    <property type="project" value="InterPro"/>
</dbReference>
<dbReference type="Gene3D" id="3.30.565.10">
    <property type="entry name" value="Histidine kinase-like ATPase, C-terminal domain"/>
    <property type="match status" value="1"/>
</dbReference>
<sequence length="514" mass="54585">MLAKSIPKIVALEGDTARKIQSAAEIPSLLSTVQELVSNALDASATRISVSLTGGGLSSITVVDNGHGIIQESFALLARHGCTSKSPISRARGNSLASICAVSRQIKIRTRTANDDVATMLSFDARGVHSDQRAVAGNVGTTVTVLQPLSVVPVRYKFAKSQLSGIGRDIYDWLVRCYMANHYTAISLSSGVASGNGARLMLSAAQDLREATEMYLGSGSRDSLISFEHQWTDGELKGASVAGVFAREGAMIMAKRLPSLSVSVNRTPCGISLLPNIRTTLSSMGMDSGAVSAKKLFVGILSFSFPVRVLDSSSRAPLLASQAIAEDIEAEISALIEVATKDKKVILVKQAAKPQSKAPALRRTNSQTTAPAKSRQVGRMSKSVSVPQLHSFRHTPTYPLGLQVPSNGPDSFRIPKAFWSLSSPIIDAAVSSNAPARVICWLMADGRIAGAGTLRQQVFDAENRAHMCLLEVGGTLMALDVNALPLKTLPSPSSLAVHISQELRPYLCMAQITH</sequence>
<comment type="caution">
    <text evidence="3">The sequence shown here is derived from an EMBL/GenBank/DDBJ whole genome shotgun (WGS) entry which is preliminary data.</text>
</comment>
<accession>A0A1Y1W5U7</accession>
<gene>
    <name evidence="3" type="ORF">DL89DRAFT_318573</name>
</gene>
<proteinExistence type="inferred from homology"/>
<dbReference type="InterPro" id="IPR036890">
    <property type="entry name" value="HATPase_C_sf"/>
</dbReference>
<reference evidence="3 4" key="1">
    <citation type="submission" date="2016-07" db="EMBL/GenBank/DDBJ databases">
        <title>Pervasive Adenine N6-methylation of Active Genes in Fungi.</title>
        <authorList>
            <consortium name="DOE Joint Genome Institute"/>
            <person name="Mondo S.J."/>
            <person name="Dannebaum R.O."/>
            <person name="Kuo R.C."/>
            <person name="Labutti K."/>
            <person name="Haridas S."/>
            <person name="Kuo A."/>
            <person name="Salamov A."/>
            <person name="Ahrendt S.R."/>
            <person name="Lipzen A."/>
            <person name="Sullivan W."/>
            <person name="Andreopoulos W.B."/>
            <person name="Clum A."/>
            <person name="Lindquist E."/>
            <person name="Daum C."/>
            <person name="Ramamoorthy G.K."/>
            <person name="Gryganskyi A."/>
            <person name="Culley D."/>
            <person name="Magnuson J.K."/>
            <person name="James T.Y."/>
            <person name="O'Malley M.A."/>
            <person name="Stajich J.E."/>
            <person name="Spatafora J.W."/>
            <person name="Visel A."/>
            <person name="Grigoriev I.V."/>
        </authorList>
    </citation>
    <scope>NUCLEOTIDE SEQUENCE [LARGE SCALE GENOMIC DNA]</scope>
    <source>
        <strain evidence="3 4">ATCC 12442</strain>
    </source>
</reference>
<organism evidence="3 4">
    <name type="scientific">Linderina pennispora</name>
    <dbReference type="NCBI Taxonomy" id="61395"/>
    <lineage>
        <taxon>Eukaryota</taxon>
        <taxon>Fungi</taxon>
        <taxon>Fungi incertae sedis</taxon>
        <taxon>Zoopagomycota</taxon>
        <taxon>Kickxellomycotina</taxon>
        <taxon>Kickxellomycetes</taxon>
        <taxon>Kickxellales</taxon>
        <taxon>Kickxellaceae</taxon>
        <taxon>Linderina</taxon>
    </lineage>
</organism>
<dbReference type="InterPro" id="IPR038973">
    <property type="entry name" value="MutL/Mlh/Pms-like"/>
</dbReference>
<feature type="region of interest" description="Disordered" evidence="2">
    <location>
        <begin position="356"/>
        <end position="380"/>
    </location>
</feature>
<dbReference type="GO" id="GO:0016887">
    <property type="term" value="F:ATP hydrolysis activity"/>
    <property type="evidence" value="ECO:0007669"/>
    <property type="project" value="InterPro"/>
</dbReference>
<evidence type="ECO:0000256" key="1">
    <source>
        <dbReference type="ARBA" id="ARBA00006082"/>
    </source>
</evidence>
<evidence type="ECO:0000313" key="3">
    <source>
        <dbReference type="EMBL" id="ORX68735.1"/>
    </source>
</evidence>
<name>A0A1Y1W5U7_9FUNG</name>
<dbReference type="AlphaFoldDB" id="A0A1Y1W5U7"/>
<evidence type="ECO:0008006" key="5">
    <source>
        <dbReference type="Google" id="ProtNLM"/>
    </source>
</evidence>
<dbReference type="STRING" id="61395.A0A1Y1W5U7"/>
<dbReference type="GO" id="GO:0140664">
    <property type="term" value="F:ATP-dependent DNA damage sensor activity"/>
    <property type="evidence" value="ECO:0007669"/>
    <property type="project" value="InterPro"/>
</dbReference>
<dbReference type="PANTHER" id="PTHR10073">
    <property type="entry name" value="DNA MISMATCH REPAIR PROTEIN MLH, PMS, MUTL"/>
    <property type="match status" value="1"/>
</dbReference>
<dbReference type="OrthoDB" id="10263226at2759"/>
<dbReference type="GO" id="GO:0006298">
    <property type="term" value="P:mismatch repair"/>
    <property type="evidence" value="ECO:0007669"/>
    <property type="project" value="InterPro"/>
</dbReference>
<evidence type="ECO:0000313" key="4">
    <source>
        <dbReference type="Proteomes" id="UP000193922"/>
    </source>
</evidence>
<evidence type="ECO:0000256" key="2">
    <source>
        <dbReference type="SAM" id="MobiDB-lite"/>
    </source>
</evidence>
<dbReference type="RefSeq" id="XP_040742517.1">
    <property type="nucleotide sequence ID" value="XM_040891107.1"/>
</dbReference>
<protein>
    <recommendedName>
        <fullName evidence="5">DNA mismatch repair protein S5 domain-containing protein</fullName>
    </recommendedName>
</protein>
<dbReference type="SUPFAM" id="SSF55874">
    <property type="entry name" value="ATPase domain of HSP90 chaperone/DNA topoisomerase II/histidine kinase"/>
    <property type="match status" value="1"/>
</dbReference>
<dbReference type="EMBL" id="MCFD01000009">
    <property type="protein sequence ID" value="ORX68735.1"/>
    <property type="molecule type" value="Genomic_DNA"/>
</dbReference>
<dbReference type="Proteomes" id="UP000193922">
    <property type="component" value="Unassembled WGS sequence"/>
</dbReference>
<dbReference type="GeneID" id="63807755"/>
<dbReference type="PANTHER" id="PTHR10073:SF12">
    <property type="entry name" value="DNA MISMATCH REPAIR PROTEIN MLH1"/>
    <property type="match status" value="1"/>
</dbReference>